<accession>A0A6B0UAT8</accession>
<reference evidence="1" key="1">
    <citation type="submission" date="2019-12" db="EMBL/GenBank/DDBJ databases">
        <title>An insight into the sialome of adult female Ixodes ricinus ticks feeding for 6 days.</title>
        <authorList>
            <person name="Perner J."/>
            <person name="Ribeiro J.M.C."/>
        </authorList>
    </citation>
    <scope>NUCLEOTIDE SEQUENCE</scope>
    <source>
        <strain evidence="1">Semi-engorged</strain>
        <tissue evidence="1">Salivary glands</tissue>
    </source>
</reference>
<dbReference type="EMBL" id="GIFC01005508">
    <property type="protein sequence ID" value="MXU87591.1"/>
    <property type="molecule type" value="Transcribed_RNA"/>
</dbReference>
<sequence>MRLLSPQVPAWTALSTPTAAVVSRSKPCPTWSAWHLVRSSKSVSRGSEARGRYCSLRSSLRRAAPDCRLLGERRASSAVGISCSPGRTHRIGPSLLS</sequence>
<dbReference type="AlphaFoldDB" id="A0A6B0UAT8"/>
<evidence type="ECO:0000313" key="1">
    <source>
        <dbReference type="EMBL" id="MXU87591.1"/>
    </source>
</evidence>
<name>A0A6B0UAT8_IXORI</name>
<protein>
    <submittedName>
        <fullName evidence="1">Uncharacterized protein</fullName>
    </submittedName>
</protein>
<proteinExistence type="predicted"/>
<organism evidence="1">
    <name type="scientific">Ixodes ricinus</name>
    <name type="common">Common tick</name>
    <name type="synonym">Acarus ricinus</name>
    <dbReference type="NCBI Taxonomy" id="34613"/>
    <lineage>
        <taxon>Eukaryota</taxon>
        <taxon>Metazoa</taxon>
        <taxon>Ecdysozoa</taxon>
        <taxon>Arthropoda</taxon>
        <taxon>Chelicerata</taxon>
        <taxon>Arachnida</taxon>
        <taxon>Acari</taxon>
        <taxon>Parasitiformes</taxon>
        <taxon>Ixodida</taxon>
        <taxon>Ixodoidea</taxon>
        <taxon>Ixodidae</taxon>
        <taxon>Ixodinae</taxon>
        <taxon>Ixodes</taxon>
    </lineage>
</organism>